<evidence type="ECO:0000313" key="9">
    <source>
        <dbReference type="EMBL" id="CAB4642704.1"/>
    </source>
</evidence>
<keyword evidence="3" id="KW-0521">NADP</keyword>
<dbReference type="EMBL" id="CAEZWJ010000001">
    <property type="protein sequence ID" value="CAB4642704.1"/>
    <property type="molecule type" value="Genomic_DNA"/>
</dbReference>
<organism evidence="9">
    <name type="scientific">freshwater metagenome</name>
    <dbReference type="NCBI Taxonomy" id="449393"/>
    <lineage>
        <taxon>unclassified sequences</taxon>
        <taxon>metagenomes</taxon>
        <taxon>ecological metagenomes</taxon>
    </lineage>
</organism>
<evidence type="ECO:0000256" key="3">
    <source>
        <dbReference type="ARBA" id="ARBA00022857"/>
    </source>
</evidence>
<accession>A0A6J6K2P1</accession>
<dbReference type="SUPFAM" id="SSF51735">
    <property type="entry name" value="NAD(P)-binding Rossmann-fold domains"/>
    <property type="match status" value="1"/>
</dbReference>
<dbReference type="NCBIfam" id="TIGR00507">
    <property type="entry name" value="aroE"/>
    <property type="match status" value="1"/>
</dbReference>
<dbReference type="PANTHER" id="PTHR21089">
    <property type="entry name" value="SHIKIMATE DEHYDROGENASE"/>
    <property type="match status" value="1"/>
</dbReference>
<dbReference type="CDD" id="cd01065">
    <property type="entry name" value="NAD_bind_Shikimate_DH"/>
    <property type="match status" value="1"/>
</dbReference>
<dbReference type="GO" id="GO:0009423">
    <property type="term" value="P:chorismate biosynthetic process"/>
    <property type="evidence" value="ECO:0007669"/>
    <property type="project" value="UniProtKB-UniPathway"/>
</dbReference>
<feature type="domain" description="Quinate/shikimate 5-dehydrogenase/glutamyl-tRNA reductase" evidence="7">
    <location>
        <begin position="122"/>
        <end position="168"/>
    </location>
</feature>
<evidence type="ECO:0000256" key="1">
    <source>
        <dbReference type="ARBA" id="ARBA00012962"/>
    </source>
</evidence>
<protein>
    <recommendedName>
        <fullName evidence="1">shikimate dehydrogenase (NADP(+))</fullName>
        <ecNumber evidence="1">1.1.1.25</ecNumber>
    </recommendedName>
</protein>
<evidence type="ECO:0000259" key="8">
    <source>
        <dbReference type="Pfam" id="PF08501"/>
    </source>
</evidence>
<dbReference type="InterPro" id="IPR036291">
    <property type="entry name" value="NAD(P)-bd_dom_sf"/>
</dbReference>
<evidence type="ECO:0000256" key="2">
    <source>
        <dbReference type="ARBA" id="ARBA00022605"/>
    </source>
</evidence>
<reference evidence="9" key="1">
    <citation type="submission" date="2020-05" db="EMBL/GenBank/DDBJ databases">
        <authorList>
            <person name="Chiriac C."/>
            <person name="Salcher M."/>
            <person name="Ghai R."/>
            <person name="Kavagutti S V."/>
        </authorList>
    </citation>
    <scope>NUCLEOTIDE SEQUENCE</scope>
</reference>
<dbReference type="InterPro" id="IPR013708">
    <property type="entry name" value="Shikimate_DH-bd_N"/>
</dbReference>
<gene>
    <name evidence="9" type="ORF">UFOPK2214_00020</name>
</gene>
<dbReference type="InterPro" id="IPR006151">
    <property type="entry name" value="Shikm_DH/Glu-tRNA_Rdtase"/>
</dbReference>
<dbReference type="GO" id="GO:0009073">
    <property type="term" value="P:aromatic amino acid family biosynthetic process"/>
    <property type="evidence" value="ECO:0007669"/>
    <property type="project" value="UniProtKB-KW"/>
</dbReference>
<dbReference type="HAMAP" id="MF_00222">
    <property type="entry name" value="Shikimate_DH_AroE"/>
    <property type="match status" value="1"/>
</dbReference>
<dbReference type="SUPFAM" id="SSF53223">
    <property type="entry name" value="Aminoacid dehydrogenase-like, N-terminal domain"/>
    <property type="match status" value="1"/>
</dbReference>
<dbReference type="UniPathway" id="UPA00053">
    <property type="reaction ID" value="UER00087"/>
</dbReference>
<sequence length="282" mass="29654">MTTNNSLLGAVVGSPISHSLSPAIYRAAFAYQSLEGEYEAAQADAANIKDVLTQLRERGVRGLSVTMPLKEAIIPFLDVIDEDARLLNAVNCVDFNNGIATGHNTDGDGCCDALEQQGGALLGGAHAVVLGAGGTARSVALALGRRGARVAIINRTAAKAEELVRTLAPAAQEAGGDIVIGSLDEIGRAGVLVNTTSVGMNSDELPLPANILRRNIVVLDAVYSPMETALLTAARQAGGKTVDGLWMLIQQARRQCVHQFGWNPEAEPMREAAERELAARHK</sequence>
<keyword evidence="6" id="KW-0175">Coiled coil</keyword>
<feature type="domain" description="Shikimate dehydrogenase substrate binding N-terminal" evidence="8">
    <location>
        <begin position="11"/>
        <end position="93"/>
    </location>
</feature>
<dbReference type="PANTHER" id="PTHR21089:SF1">
    <property type="entry name" value="BIFUNCTIONAL 3-DEHYDROQUINATE DEHYDRATASE_SHIKIMATE DEHYDROGENASE, CHLOROPLASTIC"/>
    <property type="match status" value="1"/>
</dbReference>
<feature type="coiled-coil region" evidence="6">
    <location>
        <begin position="31"/>
        <end position="58"/>
    </location>
</feature>
<evidence type="ECO:0000256" key="5">
    <source>
        <dbReference type="ARBA" id="ARBA00023141"/>
    </source>
</evidence>
<evidence type="ECO:0000256" key="4">
    <source>
        <dbReference type="ARBA" id="ARBA00023002"/>
    </source>
</evidence>
<dbReference type="GO" id="GO:0008652">
    <property type="term" value="P:amino acid biosynthetic process"/>
    <property type="evidence" value="ECO:0007669"/>
    <property type="project" value="UniProtKB-KW"/>
</dbReference>
<dbReference type="GO" id="GO:0019632">
    <property type="term" value="P:shikimate metabolic process"/>
    <property type="evidence" value="ECO:0007669"/>
    <property type="project" value="InterPro"/>
</dbReference>
<dbReference type="Gene3D" id="3.40.50.10860">
    <property type="entry name" value="Leucine Dehydrogenase, chain A, domain 1"/>
    <property type="match status" value="1"/>
</dbReference>
<keyword evidence="4" id="KW-0560">Oxidoreductase</keyword>
<dbReference type="InterPro" id="IPR011342">
    <property type="entry name" value="Shikimate_DH"/>
</dbReference>
<dbReference type="AlphaFoldDB" id="A0A6J6K2P1"/>
<dbReference type="EC" id="1.1.1.25" evidence="1"/>
<dbReference type="Gene3D" id="3.40.50.720">
    <property type="entry name" value="NAD(P)-binding Rossmann-like Domain"/>
    <property type="match status" value="1"/>
</dbReference>
<dbReference type="GO" id="GO:0050661">
    <property type="term" value="F:NADP binding"/>
    <property type="evidence" value="ECO:0007669"/>
    <property type="project" value="InterPro"/>
</dbReference>
<dbReference type="InterPro" id="IPR022893">
    <property type="entry name" value="Shikimate_DH_fam"/>
</dbReference>
<name>A0A6J6K2P1_9ZZZZ</name>
<evidence type="ECO:0000259" key="7">
    <source>
        <dbReference type="Pfam" id="PF01488"/>
    </source>
</evidence>
<dbReference type="GO" id="GO:0004764">
    <property type="term" value="F:shikimate 3-dehydrogenase (NADP+) activity"/>
    <property type="evidence" value="ECO:0007669"/>
    <property type="project" value="UniProtKB-EC"/>
</dbReference>
<proteinExistence type="inferred from homology"/>
<keyword evidence="2" id="KW-0028">Amino-acid biosynthesis</keyword>
<evidence type="ECO:0000256" key="6">
    <source>
        <dbReference type="SAM" id="Coils"/>
    </source>
</evidence>
<dbReference type="Pfam" id="PF08501">
    <property type="entry name" value="Shikimate_dh_N"/>
    <property type="match status" value="1"/>
</dbReference>
<dbReference type="InterPro" id="IPR046346">
    <property type="entry name" value="Aminoacid_DH-like_N_sf"/>
</dbReference>
<dbReference type="Pfam" id="PF01488">
    <property type="entry name" value="Shikimate_DH"/>
    <property type="match status" value="1"/>
</dbReference>
<keyword evidence="5" id="KW-0057">Aromatic amino acid biosynthesis</keyword>